<evidence type="ECO:0008006" key="4">
    <source>
        <dbReference type="Google" id="ProtNLM"/>
    </source>
</evidence>
<accession>A0ABQ8FJT4</accession>
<dbReference type="CDD" id="cd20557">
    <property type="entry name" value="CYCLIN_ScPCL1-like"/>
    <property type="match status" value="1"/>
</dbReference>
<feature type="compositionally biased region" description="Low complexity" evidence="1">
    <location>
        <begin position="135"/>
        <end position="145"/>
    </location>
</feature>
<dbReference type="InterPro" id="IPR013922">
    <property type="entry name" value="Cyclin_PHO80-like"/>
</dbReference>
<dbReference type="PANTHER" id="PTHR15615">
    <property type="match status" value="1"/>
</dbReference>
<evidence type="ECO:0000313" key="3">
    <source>
        <dbReference type="Proteomes" id="UP001648503"/>
    </source>
</evidence>
<evidence type="ECO:0000256" key="1">
    <source>
        <dbReference type="SAM" id="MobiDB-lite"/>
    </source>
</evidence>
<organism evidence="2 3">
    <name type="scientific">Batrachochytrium salamandrivorans</name>
    <dbReference type="NCBI Taxonomy" id="1357716"/>
    <lineage>
        <taxon>Eukaryota</taxon>
        <taxon>Fungi</taxon>
        <taxon>Fungi incertae sedis</taxon>
        <taxon>Chytridiomycota</taxon>
        <taxon>Chytridiomycota incertae sedis</taxon>
        <taxon>Chytridiomycetes</taxon>
        <taxon>Rhizophydiales</taxon>
        <taxon>Rhizophydiales incertae sedis</taxon>
        <taxon>Batrachochytrium</taxon>
    </lineage>
</organism>
<keyword evidence="3" id="KW-1185">Reference proteome</keyword>
<proteinExistence type="predicted"/>
<dbReference type="PANTHER" id="PTHR15615:SF120">
    <property type="entry name" value="CYCLIN N-TERMINAL DOMAIN-CONTAINING PROTEIN"/>
    <property type="match status" value="1"/>
</dbReference>
<feature type="compositionally biased region" description="Pro residues" evidence="1">
    <location>
        <begin position="122"/>
        <end position="134"/>
    </location>
</feature>
<gene>
    <name evidence="2" type="ORF">BASA50_003162</name>
</gene>
<dbReference type="SUPFAM" id="SSF47954">
    <property type="entry name" value="Cyclin-like"/>
    <property type="match status" value="1"/>
</dbReference>
<name>A0ABQ8FJT4_9FUNG</name>
<dbReference type="Proteomes" id="UP001648503">
    <property type="component" value="Unassembled WGS sequence"/>
</dbReference>
<dbReference type="Gene3D" id="1.10.472.10">
    <property type="entry name" value="Cyclin-like"/>
    <property type="match status" value="1"/>
</dbReference>
<reference evidence="2 3" key="1">
    <citation type="submission" date="2021-02" db="EMBL/GenBank/DDBJ databases">
        <title>Variation within the Batrachochytrium salamandrivorans European outbreak.</title>
        <authorList>
            <person name="Kelly M."/>
            <person name="Pasmans F."/>
            <person name="Shea T.P."/>
            <person name="Munoz J.F."/>
            <person name="Carranza S."/>
            <person name="Cuomo C.A."/>
            <person name="Martel A."/>
        </authorList>
    </citation>
    <scope>NUCLEOTIDE SEQUENCE [LARGE SCALE GENOMIC DNA]</scope>
    <source>
        <strain evidence="2 3">AMFP18/2</strain>
    </source>
</reference>
<comment type="caution">
    <text evidence="2">The sequence shown here is derived from an EMBL/GenBank/DDBJ whole genome shotgun (WGS) entry which is preliminary data.</text>
</comment>
<evidence type="ECO:0000313" key="2">
    <source>
        <dbReference type="EMBL" id="KAH6599276.1"/>
    </source>
</evidence>
<dbReference type="Pfam" id="PF08613">
    <property type="entry name" value="Cyclin"/>
    <property type="match status" value="1"/>
</dbReference>
<dbReference type="EMBL" id="JAFCIX010000073">
    <property type="protein sequence ID" value="KAH6599276.1"/>
    <property type="molecule type" value="Genomic_DNA"/>
</dbReference>
<dbReference type="InterPro" id="IPR036915">
    <property type="entry name" value="Cyclin-like_sf"/>
</dbReference>
<feature type="region of interest" description="Disordered" evidence="1">
    <location>
        <begin position="111"/>
        <end position="148"/>
    </location>
</feature>
<sequence>MSLASTYTSNLTPAMSKCFLPTTETPIICPQAPYIRMDSGAAVTPHTMSPALAAANYSSHAAPSILQTRGGNVIAVPGSMAASMANGIRRNNSSSFHSNTTATAAATAAQWGDGTNSQLSHHPPPILPQPPHYQPPQQSIQQQLQEQRQKSEIISYQASEFVAFSVHRLWHRSLIKRRLTAPLRPAMAVDIPQHATVLSLPSQSSVVDAFGHSSSSNLSVHTAPSTATLLHSTTATTATSSSNHPITTTSTGFNTTAANNNSTPAIIITSSGGCGGVGRGRADPTADSYGLANSLPLHKPLSISTIPTAVARSLSSEPIPPLASTTLPLLQVSVPFNSVVCPPGTRRWYPAFFEAVHTVLSRSGCSLPHILISLLYVARLRQMVPVHITGEGSEYRVFVSALILAQKFHSDDRYSNKAWSRITKLPLAEINTMEREFLVSIGYRLHVRDTDYSKWEESIRVLGQEHSVAQAAAHLHQLEASHRPNQAHSASDDGLLSHQQLLLPRRSSDMEVEADLIDSGPLLTRKTHTFPRNSQGFDRRDM</sequence>
<protein>
    <recommendedName>
        <fullName evidence="4">Cyclin N-terminal domain-containing protein</fullName>
    </recommendedName>
</protein>